<evidence type="ECO:0000313" key="3">
    <source>
        <dbReference type="Proteomes" id="UP001642409"/>
    </source>
</evidence>
<organism evidence="1">
    <name type="scientific">Hexamita inflata</name>
    <dbReference type="NCBI Taxonomy" id="28002"/>
    <lineage>
        <taxon>Eukaryota</taxon>
        <taxon>Metamonada</taxon>
        <taxon>Diplomonadida</taxon>
        <taxon>Hexamitidae</taxon>
        <taxon>Hexamitinae</taxon>
        <taxon>Hexamita</taxon>
    </lineage>
</organism>
<gene>
    <name evidence="1" type="ORF">HINF_LOCUS18065</name>
    <name evidence="2" type="ORF">HINF_LOCUS2695</name>
</gene>
<keyword evidence="3" id="KW-1185">Reference proteome</keyword>
<reference evidence="1" key="1">
    <citation type="submission" date="2023-06" db="EMBL/GenBank/DDBJ databases">
        <authorList>
            <person name="Kurt Z."/>
        </authorList>
    </citation>
    <scope>NUCLEOTIDE SEQUENCE</scope>
</reference>
<accession>A0AA86P388</accession>
<sequence length="214" mass="25002">MQQFIDQSAFDQFVTKSSQVQFKPIEEPSQIQKPVKNEKTVKTSSKLYNNKTPEQIKQEIIKRVESMTVDQITVQLLKDNKLALSPEEKQYKKQQEKLYLIKKGARIDTQKYMNFKDLKELRKKEHIDKEARDKQLREDGMIVIGRNGKSHVLQQGILLNDRDITTKKINSKITERAKQFSDRRGEQFKNEGYAGTMKDGVVNIKNLIKKMGKK</sequence>
<dbReference type="EMBL" id="CAXDID020000005">
    <property type="protein sequence ID" value="CAL5974122.1"/>
    <property type="molecule type" value="Genomic_DNA"/>
</dbReference>
<protein>
    <submittedName>
        <fullName evidence="1">Uncharacterized protein</fullName>
    </submittedName>
</protein>
<reference evidence="2 3" key="2">
    <citation type="submission" date="2024-07" db="EMBL/GenBank/DDBJ databases">
        <authorList>
            <person name="Akdeniz Z."/>
        </authorList>
    </citation>
    <scope>NUCLEOTIDE SEQUENCE [LARGE SCALE GENOMIC DNA]</scope>
</reference>
<proteinExistence type="predicted"/>
<evidence type="ECO:0000313" key="2">
    <source>
        <dbReference type="EMBL" id="CAL5974122.1"/>
    </source>
</evidence>
<dbReference type="Proteomes" id="UP001642409">
    <property type="component" value="Unassembled WGS sequence"/>
</dbReference>
<comment type="caution">
    <text evidence="1">The sequence shown here is derived from an EMBL/GenBank/DDBJ whole genome shotgun (WGS) entry which is preliminary data.</text>
</comment>
<dbReference type="EMBL" id="CATOUU010000464">
    <property type="protein sequence ID" value="CAI9930420.1"/>
    <property type="molecule type" value="Genomic_DNA"/>
</dbReference>
<evidence type="ECO:0000313" key="1">
    <source>
        <dbReference type="EMBL" id="CAI9930420.1"/>
    </source>
</evidence>
<name>A0AA86P388_9EUKA</name>
<dbReference type="AlphaFoldDB" id="A0AA86P388"/>